<protein>
    <recommendedName>
        <fullName evidence="5">Secreted protein</fullName>
    </recommendedName>
</protein>
<comment type="caution">
    <text evidence="3">The sequence shown here is derived from an EMBL/GenBank/DDBJ whole genome shotgun (WGS) entry which is preliminary data.</text>
</comment>
<accession>A0A7J5ZY28</accession>
<dbReference type="AlphaFoldDB" id="A0A7J5ZY28"/>
<feature type="region of interest" description="Disordered" evidence="1">
    <location>
        <begin position="111"/>
        <end position="131"/>
    </location>
</feature>
<keyword evidence="2" id="KW-0732">Signal</keyword>
<dbReference type="EMBL" id="JAAGNN010000021">
    <property type="protein sequence ID" value="KAF4075522.1"/>
    <property type="molecule type" value="Genomic_DNA"/>
</dbReference>
<feature type="signal peptide" evidence="2">
    <location>
        <begin position="1"/>
        <end position="20"/>
    </location>
</feature>
<evidence type="ECO:0000313" key="4">
    <source>
        <dbReference type="Proteomes" id="UP000593565"/>
    </source>
</evidence>
<evidence type="ECO:0008006" key="5">
    <source>
        <dbReference type="Google" id="ProtNLM"/>
    </source>
</evidence>
<feature type="chain" id="PRO_5029569615" description="Secreted protein" evidence="2">
    <location>
        <begin position="21"/>
        <end position="131"/>
    </location>
</feature>
<reference evidence="3 4" key="1">
    <citation type="submission" date="2020-02" db="EMBL/GenBank/DDBJ databases">
        <title>A chromosome-scale genome assembly of the black bullhead catfish (Ameiurus melas).</title>
        <authorList>
            <person name="Wen M."/>
            <person name="Zham M."/>
            <person name="Cabau C."/>
            <person name="Klopp C."/>
            <person name="Donnadieu C."/>
            <person name="Roques C."/>
            <person name="Bouchez O."/>
            <person name="Lampietro C."/>
            <person name="Jouanno E."/>
            <person name="Herpin A."/>
            <person name="Louis A."/>
            <person name="Berthelot C."/>
            <person name="Parey E."/>
            <person name="Roest-Crollius H."/>
            <person name="Braasch I."/>
            <person name="Postlethwait J."/>
            <person name="Robinson-Rechavi M."/>
            <person name="Echchiki A."/>
            <person name="Begum T."/>
            <person name="Montfort J."/>
            <person name="Schartl M."/>
            <person name="Bobe J."/>
            <person name="Guiguen Y."/>
        </authorList>
    </citation>
    <scope>NUCLEOTIDE SEQUENCE [LARGE SCALE GENOMIC DNA]</scope>
    <source>
        <strain evidence="3">M_S1</strain>
        <tissue evidence="3">Blood</tissue>
    </source>
</reference>
<evidence type="ECO:0000313" key="3">
    <source>
        <dbReference type="EMBL" id="KAF4075522.1"/>
    </source>
</evidence>
<sequence length="131" mass="15088">MILHRVVYVLLPVLACLSEARIHRLVLKNETRLLIHLNTFGYFAGGTLEVKLLSLQLHKEKEASFPMIGFSLTRSRVNGVLSYTNEDTDQCTLHSVRRTVSYRPRRSLIKSLRRKETPMEKNPVQTRSLPS</sequence>
<dbReference type="Proteomes" id="UP000593565">
    <property type="component" value="Unassembled WGS sequence"/>
</dbReference>
<evidence type="ECO:0000256" key="1">
    <source>
        <dbReference type="SAM" id="MobiDB-lite"/>
    </source>
</evidence>
<name>A0A7J5ZY28_AMEME</name>
<keyword evidence="4" id="KW-1185">Reference proteome</keyword>
<organism evidence="3 4">
    <name type="scientific">Ameiurus melas</name>
    <name type="common">Black bullhead</name>
    <name type="synonym">Silurus melas</name>
    <dbReference type="NCBI Taxonomy" id="219545"/>
    <lineage>
        <taxon>Eukaryota</taxon>
        <taxon>Metazoa</taxon>
        <taxon>Chordata</taxon>
        <taxon>Craniata</taxon>
        <taxon>Vertebrata</taxon>
        <taxon>Euteleostomi</taxon>
        <taxon>Actinopterygii</taxon>
        <taxon>Neopterygii</taxon>
        <taxon>Teleostei</taxon>
        <taxon>Ostariophysi</taxon>
        <taxon>Siluriformes</taxon>
        <taxon>Ictaluridae</taxon>
        <taxon>Ameiurus</taxon>
    </lineage>
</organism>
<proteinExistence type="predicted"/>
<gene>
    <name evidence="3" type="ORF">AMELA_G00235400</name>
</gene>
<evidence type="ECO:0000256" key="2">
    <source>
        <dbReference type="SAM" id="SignalP"/>
    </source>
</evidence>